<dbReference type="AlphaFoldDB" id="A0A4V1RPP5"/>
<gene>
    <name evidence="1" type="ORF">EUU22_18560</name>
</gene>
<organism evidence="1 2">
    <name type="scientific">Ciceribacter ferrooxidans</name>
    <dbReference type="NCBI Taxonomy" id="2509717"/>
    <lineage>
        <taxon>Bacteria</taxon>
        <taxon>Pseudomonadati</taxon>
        <taxon>Pseudomonadota</taxon>
        <taxon>Alphaproteobacteria</taxon>
        <taxon>Hyphomicrobiales</taxon>
        <taxon>Rhizobiaceae</taxon>
        <taxon>Ciceribacter</taxon>
    </lineage>
</organism>
<proteinExistence type="predicted"/>
<dbReference type="OrthoDB" id="8410019at2"/>
<evidence type="ECO:0000313" key="2">
    <source>
        <dbReference type="Proteomes" id="UP000291088"/>
    </source>
</evidence>
<keyword evidence="2" id="KW-1185">Reference proteome</keyword>
<name>A0A4V1RPP5_9HYPH</name>
<sequence length="240" mass="25919">MARLLNWPSGLGIRASQPLSGPRTVGAASSTSIGNFTQTVASAFGGWTYAFTFPVCKDRAARRLRGWVTALHGGANATRVPFIDGDLMTFSEAGASYSAQVERFGNTWSNGEGWSNGENWAASMPVVSVAAAAAYDTTIVSLTNEFWGHGLDDGDFIGFFPFHLGKYMVMQVIAPGTYRIWPPLRKALTTTDKATLNPVLAMRMAGEGAASLSRGLAMMEETTISLFEVEDYNVRDYFAD</sequence>
<comment type="caution">
    <text evidence="1">The sequence shown here is derived from an EMBL/GenBank/DDBJ whole genome shotgun (WGS) entry which is preliminary data.</text>
</comment>
<accession>A0A4V1RPP5</accession>
<dbReference type="EMBL" id="SDVB01000253">
    <property type="protein sequence ID" value="RYC10077.1"/>
    <property type="molecule type" value="Genomic_DNA"/>
</dbReference>
<reference evidence="1 2" key="1">
    <citation type="submission" date="2019-01" db="EMBL/GenBank/DDBJ databases">
        <authorList>
            <person name="Deng T."/>
        </authorList>
    </citation>
    <scope>NUCLEOTIDE SEQUENCE [LARGE SCALE GENOMIC DNA]</scope>
    <source>
        <strain evidence="1 2">F8825</strain>
    </source>
</reference>
<dbReference type="RefSeq" id="WP_129333469.1">
    <property type="nucleotide sequence ID" value="NZ_SDVB01000253.1"/>
</dbReference>
<protein>
    <submittedName>
        <fullName evidence="1">Uncharacterized protein</fullName>
    </submittedName>
</protein>
<dbReference type="Proteomes" id="UP000291088">
    <property type="component" value="Unassembled WGS sequence"/>
</dbReference>
<evidence type="ECO:0000313" key="1">
    <source>
        <dbReference type="EMBL" id="RYC10077.1"/>
    </source>
</evidence>